<dbReference type="Pfam" id="PF03478">
    <property type="entry name" value="Beta-prop_KIB1-4"/>
    <property type="match status" value="1"/>
</dbReference>
<organism evidence="2 3">
    <name type="scientific">Rhynchospora breviuscula</name>
    <dbReference type="NCBI Taxonomy" id="2022672"/>
    <lineage>
        <taxon>Eukaryota</taxon>
        <taxon>Viridiplantae</taxon>
        <taxon>Streptophyta</taxon>
        <taxon>Embryophyta</taxon>
        <taxon>Tracheophyta</taxon>
        <taxon>Spermatophyta</taxon>
        <taxon>Magnoliopsida</taxon>
        <taxon>Liliopsida</taxon>
        <taxon>Poales</taxon>
        <taxon>Cyperaceae</taxon>
        <taxon>Cyperoideae</taxon>
        <taxon>Rhynchosporeae</taxon>
        <taxon>Rhynchospora</taxon>
    </lineage>
</organism>
<evidence type="ECO:0000313" key="2">
    <source>
        <dbReference type="EMBL" id="KAJ1691449.1"/>
    </source>
</evidence>
<sequence length="350" mass="40065">MNAIERDWAGLLPELVEISAGKIVDIFDFIRFRAVCKTWRSITTMSQFFPWILSRRYGPGLRFYSIAFEKSFTIPAPKYANKDFFTPCCGSMLVQSSGTNHSLSLTNPLNNGNVSLPLIINLDLEWIGSRSFQIGDHVVLKGSGNRLHVLMPGAIRWIPMEGESQSTYFYSKNLLYIVNTIFWNTKVINLSTLETVFVVPPPSDIATLPTGRIDFTIWRPPTLIASSGEILHVTYAYELKKFVIHRLEVGNGKGNPHWVEVRNLGDRMLFIDFHHTGGDFSLRATDICGSNFKGNCIYFIRIRKNLPSNFRCSYAVERYDIESTTTECIYIQDGYITWYLPEFYKPDVKF</sequence>
<dbReference type="InterPro" id="IPR005174">
    <property type="entry name" value="KIB1-4_b-propeller"/>
</dbReference>
<reference evidence="2" key="1">
    <citation type="journal article" date="2022" name="Cell">
        <title>Repeat-based holocentromeres influence genome architecture and karyotype evolution.</title>
        <authorList>
            <person name="Hofstatter P.G."/>
            <person name="Thangavel G."/>
            <person name="Lux T."/>
            <person name="Neumann P."/>
            <person name="Vondrak T."/>
            <person name="Novak P."/>
            <person name="Zhang M."/>
            <person name="Costa L."/>
            <person name="Castellani M."/>
            <person name="Scott A."/>
            <person name="Toegelov H."/>
            <person name="Fuchs J."/>
            <person name="Mata-Sucre Y."/>
            <person name="Dias Y."/>
            <person name="Vanzela A.L.L."/>
            <person name="Huettel B."/>
            <person name="Almeida C.C.S."/>
            <person name="Simkova H."/>
            <person name="Souza G."/>
            <person name="Pedrosa-Harand A."/>
            <person name="Macas J."/>
            <person name="Mayer K.F.X."/>
            <person name="Houben A."/>
            <person name="Marques A."/>
        </authorList>
    </citation>
    <scope>NUCLEOTIDE SEQUENCE</scope>
    <source>
        <strain evidence="2">RhyBre1mFocal</strain>
    </source>
</reference>
<protein>
    <recommendedName>
        <fullName evidence="1">KIB1-4 beta-propeller domain-containing protein</fullName>
    </recommendedName>
</protein>
<evidence type="ECO:0000259" key="1">
    <source>
        <dbReference type="Pfam" id="PF03478"/>
    </source>
</evidence>
<dbReference type="AlphaFoldDB" id="A0A9Q0CCL5"/>
<accession>A0A9Q0CCL5</accession>
<evidence type="ECO:0000313" key="3">
    <source>
        <dbReference type="Proteomes" id="UP001151287"/>
    </source>
</evidence>
<proteinExistence type="predicted"/>
<dbReference type="EMBL" id="JAMQYH010000004">
    <property type="protein sequence ID" value="KAJ1691449.1"/>
    <property type="molecule type" value="Genomic_DNA"/>
</dbReference>
<dbReference type="PANTHER" id="PTHR44259:SF114">
    <property type="entry name" value="OS06G0707300 PROTEIN"/>
    <property type="match status" value="1"/>
</dbReference>
<dbReference type="InterPro" id="IPR050942">
    <property type="entry name" value="F-box_BR-signaling"/>
</dbReference>
<gene>
    <name evidence="2" type="ORF">LUZ63_015604</name>
</gene>
<keyword evidence="3" id="KW-1185">Reference proteome</keyword>
<dbReference type="Proteomes" id="UP001151287">
    <property type="component" value="Unassembled WGS sequence"/>
</dbReference>
<name>A0A9Q0CCL5_9POAL</name>
<dbReference type="OrthoDB" id="583300at2759"/>
<comment type="caution">
    <text evidence="2">The sequence shown here is derived from an EMBL/GenBank/DDBJ whole genome shotgun (WGS) entry which is preliminary data.</text>
</comment>
<feature type="domain" description="KIB1-4 beta-propeller" evidence="1">
    <location>
        <begin position="63"/>
        <end position="300"/>
    </location>
</feature>
<dbReference type="PANTHER" id="PTHR44259">
    <property type="entry name" value="OS07G0183000 PROTEIN-RELATED"/>
    <property type="match status" value="1"/>
</dbReference>